<evidence type="ECO:0000313" key="2">
    <source>
        <dbReference type="Proteomes" id="UP001148662"/>
    </source>
</evidence>
<comment type="caution">
    <text evidence="1">The sequence shown here is derived from an EMBL/GenBank/DDBJ whole genome shotgun (WGS) entry which is preliminary data.</text>
</comment>
<keyword evidence="2" id="KW-1185">Reference proteome</keyword>
<reference evidence="1" key="1">
    <citation type="submission" date="2022-07" db="EMBL/GenBank/DDBJ databases">
        <title>Genome Sequence of Phlebia brevispora.</title>
        <authorList>
            <person name="Buettner E."/>
        </authorList>
    </citation>
    <scope>NUCLEOTIDE SEQUENCE</scope>
    <source>
        <strain evidence="1">MPL23</strain>
    </source>
</reference>
<accession>A0ACC1SNB9</accession>
<evidence type="ECO:0000313" key="1">
    <source>
        <dbReference type="EMBL" id="KAJ3543062.1"/>
    </source>
</evidence>
<dbReference type="Proteomes" id="UP001148662">
    <property type="component" value="Unassembled WGS sequence"/>
</dbReference>
<protein>
    <submittedName>
        <fullName evidence="1">Uncharacterized protein</fullName>
    </submittedName>
</protein>
<gene>
    <name evidence="1" type="ORF">NM688_g5905</name>
</gene>
<organism evidence="1 2">
    <name type="scientific">Phlebia brevispora</name>
    <dbReference type="NCBI Taxonomy" id="194682"/>
    <lineage>
        <taxon>Eukaryota</taxon>
        <taxon>Fungi</taxon>
        <taxon>Dikarya</taxon>
        <taxon>Basidiomycota</taxon>
        <taxon>Agaricomycotina</taxon>
        <taxon>Agaricomycetes</taxon>
        <taxon>Polyporales</taxon>
        <taxon>Meruliaceae</taxon>
        <taxon>Phlebia</taxon>
    </lineage>
</organism>
<name>A0ACC1SNB9_9APHY</name>
<sequence length="245" mass="26716">MALGMLTSLVHFSVPVISKCWSCSAWRKIDVVLSGTPVLLSILMVSALAFLDVIHLMNGQDVPLVVVTVLFVCELCVHHWSLIQHSAALWGILSGPSSALAIGLLIILGCGTKAIIDISGGTQKLDPRGVWVTICAAVSLGSTLLITATVSRHSYLSNTDDRTRRSENRKKPCTVTRDLLVSYLMHMICMIMVLVRHHSYTFAALELTGVSVVRHHRLRSTPLGNELPSTGDGNPHTNPDFRLFL</sequence>
<dbReference type="EMBL" id="JANHOG010001140">
    <property type="protein sequence ID" value="KAJ3543062.1"/>
    <property type="molecule type" value="Genomic_DNA"/>
</dbReference>
<proteinExistence type="predicted"/>